<evidence type="ECO:0000313" key="2">
    <source>
        <dbReference type="Proteomes" id="UP000289670"/>
    </source>
</evidence>
<organism evidence="1 2">
    <name type="scientific">Salmonella phage SeSz-2</name>
    <dbReference type="NCBI Taxonomy" id="2419753"/>
    <lineage>
        <taxon>Viruses</taxon>
        <taxon>Duplodnaviria</taxon>
        <taxon>Heunggongvirae</taxon>
        <taxon>Uroviricota</taxon>
        <taxon>Caudoviricetes</taxon>
        <taxon>Skatevirus</taxon>
        <taxon>Skatevirus SeSz2</taxon>
    </lineage>
</organism>
<evidence type="ECO:0000313" key="1">
    <source>
        <dbReference type="EMBL" id="QAY00886.1"/>
    </source>
</evidence>
<sequence>MTTIAWDGITIAHDSQATAGSLVMANQQKSFVLDASDAFFICGELAVLIVGSGTAGDERYAKQFMRLAVNDIMEMPEELSFTQWVFTAKGNCFAIQKMPDNKYPAVYPVTPPLAAGCGRDFAMTAMYLGQTAEQAVITASALDAFTDSNVKTYQFKHGEGMK</sequence>
<keyword evidence="2" id="KW-1185">Reference proteome</keyword>
<name>A0A411BHD7_9CAUD</name>
<dbReference type="SUPFAM" id="SSF56235">
    <property type="entry name" value="N-terminal nucleophile aminohydrolases (Ntn hydrolases)"/>
    <property type="match status" value="1"/>
</dbReference>
<dbReference type="InterPro" id="IPR029055">
    <property type="entry name" value="Ntn_hydrolases_N"/>
</dbReference>
<dbReference type="EMBL" id="MH791412">
    <property type="protein sequence ID" value="QAY00886.1"/>
    <property type="molecule type" value="Genomic_DNA"/>
</dbReference>
<gene>
    <name evidence="1" type="ORF">SeSz2_27</name>
</gene>
<protein>
    <submittedName>
        <fullName evidence="1">Uncharacterized protein</fullName>
    </submittedName>
</protein>
<accession>A0A411BHD7</accession>
<reference evidence="1 2" key="1">
    <citation type="submission" date="2018-08" db="EMBL/GenBank/DDBJ databases">
        <title>SeSz_2, Complete genome sequences of 3 novel enterobacteria, Pakpunavirus like phages.</title>
        <authorList>
            <person name="Yuan S."/>
            <person name="Ma Y."/>
            <person name="Liu Q."/>
        </authorList>
    </citation>
    <scope>NUCLEOTIDE SEQUENCE [LARGE SCALE GENOMIC DNA]</scope>
</reference>
<proteinExistence type="predicted"/>
<dbReference type="Proteomes" id="UP000289670">
    <property type="component" value="Segment"/>
</dbReference>